<dbReference type="OrthoDB" id="157531at2157"/>
<proteinExistence type="predicted"/>
<dbReference type="RefSeq" id="WP_092887930.1">
    <property type="nucleotide sequence ID" value="NZ_FOOQ01000001.1"/>
</dbReference>
<keyword evidence="1" id="KW-0472">Membrane</keyword>
<evidence type="ECO:0000313" key="3">
    <source>
        <dbReference type="Proteomes" id="UP000198876"/>
    </source>
</evidence>
<dbReference type="STRING" id="553467.SAMN04488063_0507"/>
<keyword evidence="1" id="KW-1133">Transmembrane helix</keyword>
<accession>A0A1I2LZ77</accession>
<protein>
    <submittedName>
        <fullName evidence="2">Uncharacterized protein</fullName>
    </submittedName>
</protein>
<dbReference type="Pfam" id="PF24377">
    <property type="entry name" value="DUF7533"/>
    <property type="match status" value="1"/>
</dbReference>
<dbReference type="EMBL" id="FOOQ01000001">
    <property type="protein sequence ID" value="SFF84672.1"/>
    <property type="molecule type" value="Genomic_DNA"/>
</dbReference>
<keyword evidence="1" id="KW-0812">Transmembrane</keyword>
<sequence>MGLGIWGTIQLAATLVFAIPVGIFGLNTLLAGQQVLGGGLLAVAVLMVALPHYLTTPGDIPATIAEKVVGKAVTVPDDDET</sequence>
<dbReference type="Proteomes" id="UP000198876">
    <property type="component" value="Unassembled WGS sequence"/>
</dbReference>
<name>A0A1I2LZ77_9EURY</name>
<reference evidence="3" key="1">
    <citation type="submission" date="2016-10" db="EMBL/GenBank/DDBJ databases">
        <authorList>
            <person name="Varghese N."/>
            <person name="Submissions S."/>
        </authorList>
    </citation>
    <scope>NUCLEOTIDE SEQUENCE [LARGE SCALE GENOMIC DNA]</scope>
    <source>
        <strain evidence="3">CGMCC 1.7739</strain>
    </source>
</reference>
<gene>
    <name evidence="2" type="ORF">SAMN04488063_0507</name>
</gene>
<evidence type="ECO:0000256" key="1">
    <source>
        <dbReference type="SAM" id="Phobius"/>
    </source>
</evidence>
<keyword evidence="3" id="KW-1185">Reference proteome</keyword>
<dbReference type="InterPro" id="IPR055955">
    <property type="entry name" value="DUF7533"/>
</dbReference>
<feature type="transmembrane region" description="Helical" evidence="1">
    <location>
        <begin position="34"/>
        <end position="54"/>
    </location>
</feature>
<evidence type="ECO:0000313" key="2">
    <source>
        <dbReference type="EMBL" id="SFF84672.1"/>
    </source>
</evidence>
<dbReference type="AlphaFoldDB" id="A0A1I2LZ77"/>
<organism evidence="2 3">
    <name type="scientific">Halopelagius inordinatus</name>
    <dbReference type="NCBI Taxonomy" id="553467"/>
    <lineage>
        <taxon>Archaea</taxon>
        <taxon>Methanobacteriati</taxon>
        <taxon>Methanobacteriota</taxon>
        <taxon>Stenosarchaea group</taxon>
        <taxon>Halobacteria</taxon>
        <taxon>Halobacteriales</taxon>
        <taxon>Haloferacaceae</taxon>
    </lineage>
</organism>